<dbReference type="InterPro" id="IPR011989">
    <property type="entry name" value="ARM-like"/>
</dbReference>
<dbReference type="GO" id="GO:0016491">
    <property type="term" value="F:oxidoreductase activity"/>
    <property type="evidence" value="ECO:0007669"/>
    <property type="project" value="TreeGrafter"/>
</dbReference>
<evidence type="ECO:0008006" key="3">
    <source>
        <dbReference type="Google" id="ProtNLM"/>
    </source>
</evidence>
<dbReference type="Pfam" id="PF13646">
    <property type="entry name" value="HEAT_2"/>
    <property type="match status" value="1"/>
</dbReference>
<dbReference type="SMART" id="SM00567">
    <property type="entry name" value="EZ_HEAT"/>
    <property type="match status" value="4"/>
</dbReference>
<dbReference type="EMBL" id="JWHL01000013">
    <property type="protein sequence ID" value="MBR1369495.1"/>
    <property type="molecule type" value="Genomic_DNA"/>
</dbReference>
<keyword evidence="2" id="KW-1185">Reference proteome</keyword>
<evidence type="ECO:0000313" key="2">
    <source>
        <dbReference type="Proteomes" id="UP000730161"/>
    </source>
</evidence>
<dbReference type="PANTHER" id="PTHR12697:SF5">
    <property type="entry name" value="DEOXYHYPUSINE HYDROXYLASE"/>
    <property type="match status" value="1"/>
</dbReference>
<dbReference type="Gene3D" id="1.25.10.10">
    <property type="entry name" value="Leucine-rich Repeat Variant"/>
    <property type="match status" value="1"/>
</dbReference>
<gene>
    <name evidence="1" type="ORF">RJ53_08320</name>
</gene>
<proteinExistence type="predicted"/>
<sequence length="170" mass="18532">MVVERVNSTVRKDELFFHLITLLREGTLNYRWRAAEALGEEGDQRAVGPLIEALSDPHVDVSWIAAKSLGRLGDPEAVPHLISMLDDDDKWQRIGAAEGLGGIADPEAVESLATLLARDPDRLVREKAAWALGEIGGDAAEDALLSAEGDESERVRKSVLKSLEKLKKGK</sequence>
<dbReference type="SUPFAM" id="SSF48371">
    <property type="entry name" value="ARM repeat"/>
    <property type="match status" value="1"/>
</dbReference>
<organism evidence="1 2">
    <name type="scientific">Methanocalculus chunghsingensis</name>
    <dbReference type="NCBI Taxonomy" id="156457"/>
    <lineage>
        <taxon>Archaea</taxon>
        <taxon>Methanobacteriati</taxon>
        <taxon>Methanobacteriota</taxon>
        <taxon>Stenosarchaea group</taxon>
        <taxon>Methanomicrobia</taxon>
        <taxon>Methanomicrobiales</taxon>
        <taxon>Methanocalculaceae</taxon>
        <taxon>Methanocalculus</taxon>
    </lineage>
</organism>
<protein>
    <recommendedName>
        <fullName evidence="3">PBS lyase HEAT domain protein repeat-containing protein</fullName>
    </recommendedName>
</protein>
<dbReference type="InterPro" id="IPR004155">
    <property type="entry name" value="PBS_lyase_HEAT"/>
</dbReference>
<accession>A0A8J7WA96</accession>
<reference evidence="1" key="1">
    <citation type="submission" date="2014-12" db="EMBL/GenBank/DDBJ databases">
        <authorList>
            <person name="Huang H.-H."/>
            <person name="Chen S.-C."/>
            <person name="Lai M.-C."/>
        </authorList>
    </citation>
    <scope>NUCLEOTIDE SEQUENCE</scope>
    <source>
        <strain evidence="1">K1F9705b</strain>
    </source>
</reference>
<dbReference type="Proteomes" id="UP000730161">
    <property type="component" value="Unassembled WGS sequence"/>
</dbReference>
<comment type="caution">
    <text evidence="1">The sequence shown here is derived from an EMBL/GenBank/DDBJ whole genome shotgun (WGS) entry which is preliminary data.</text>
</comment>
<evidence type="ECO:0000313" key="1">
    <source>
        <dbReference type="EMBL" id="MBR1369495.1"/>
    </source>
</evidence>
<dbReference type="InterPro" id="IPR016024">
    <property type="entry name" value="ARM-type_fold"/>
</dbReference>
<dbReference type="PANTHER" id="PTHR12697">
    <property type="entry name" value="PBS LYASE HEAT-LIKE PROTEIN"/>
    <property type="match status" value="1"/>
</dbReference>
<dbReference type="Pfam" id="PF03130">
    <property type="entry name" value="HEAT_PBS"/>
    <property type="match status" value="1"/>
</dbReference>
<name>A0A8J7WA96_9EURY</name>
<dbReference type="AlphaFoldDB" id="A0A8J7WA96"/>